<dbReference type="Gene3D" id="2.130.10.10">
    <property type="entry name" value="YVTN repeat-like/Quinoprotein amine dehydrogenase"/>
    <property type="match status" value="1"/>
</dbReference>
<evidence type="ECO:0000313" key="3">
    <source>
        <dbReference type="EMBL" id="EGJ67435.1"/>
    </source>
</evidence>
<gene>
    <name evidence="3" type="ORF">HMPREF0022_02797</name>
</gene>
<dbReference type="InterPro" id="IPR011048">
    <property type="entry name" value="Haem_d1_sf"/>
</dbReference>
<name>A0A828SSC4_ACIBA</name>
<dbReference type="Proteomes" id="UP000003204">
    <property type="component" value="Unassembled WGS sequence"/>
</dbReference>
<dbReference type="PANTHER" id="PTHR30344">
    <property type="entry name" value="6-PHOSPHOGLUCONOLACTONASE-RELATED"/>
    <property type="match status" value="1"/>
</dbReference>
<dbReference type="GO" id="GO:0017057">
    <property type="term" value="F:6-phosphogluconolactonase activity"/>
    <property type="evidence" value="ECO:0007669"/>
    <property type="project" value="TreeGrafter"/>
</dbReference>
<proteinExistence type="inferred from homology"/>
<dbReference type="InterPro" id="IPR019405">
    <property type="entry name" value="Lactonase_7-beta_prop"/>
</dbReference>
<dbReference type="AlphaFoldDB" id="A0A828SSC4"/>
<keyword evidence="2" id="KW-0313">Glucose metabolism</keyword>
<dbReference type="SUPFAM" id="SSF51004">
    <property type="entry name" value="C-terminal (heme d1) domain of cytochrome cd1-nitrite reductase"/>
    <property type="match status" value="1"/>
</dbReference>
<comment type="caution">
    <text evidence="3">The sequence shown here is derived from an EMBL/GenBank/DDBJ whole genome shotgun (WGS) entry which is preliminary data.</text>
</comment>
<sequence length="432" mass="47226">MNTLLVNANKVNFFKDMHVKIDTDVNTGYGKDTDKNGYANIKYRELIQKLTATLSLTLLSFGWGSTVNAAQQQIALVGTWTSIPDAPLVQKPEKASEGLYQLQVNADGTLTPVKVLQMKSPSWVVKSKDGRFAYTTNEENEGAVTALSVQNGKVEVLNTVNSHGGHPTHASISLDGKFLFVSNYSAFDKGRGGVAVLPILPNGHLGEMVQNIVFAEGSGHVKGRQDSGHAHSTTFSPDGKYLYASDLGNDKVYAFRYNPSKPQPLEADKSRDVSFKHGSGPRHMVFSPNGKQAYITAEMRSEIVTFNVQDGHLKKVAELKLVHEDKTPEFKSASGIILSPNGKYVIAANRGADNKLLVFKIQQNGLLGQPQVYKANGIEPRAFSFDESGKYLYVTNVYSNNISLFRFDTKNGSLKPLGDAAKISTPTDIKFF</sequence>
<keyword evidence="2" id="KW-0119">Carbohydrate metabolism</keyword>
<dbReference type="InterPro" id="IPR015943">
    <property type="entry name" value="WD40/YVTN_repeat-like_dom_sf"/>
</dbReference>
<comment type="similarity">
    <text evidence="1">Belongs to the cycloisomerase 2 family.</text>
</comment>
<dbReference type="GO" id="GO:0005829">
    <property type="term" value="C:cytosol"/>
    <property type="evidence" value="ECO:0007669"/>
    <property type="project" value="TreeGrafter"/>
</dbReference>
<accession>A0A828SSC4</accession>
<organism evidence="3 4">
    <name type="scientific">Acinetobacter baumannii 6014059</name>
    <dbReference type="NCBI Taxonomy" id="525242"/>
    <lineage>
        <taxon>Bacteria</taxon>
        <taxon>Pseudomonadati</taxon>
        <taxon>Pseudomonadota</taxon>
        <taxon>Gammaproteobacteria</taxon>
        <taxon>Moraxellales</taxon>
        <taxon>Moraxellaceae</taxon>
        <taxon>Acinetobacter</taxon>
        <taxon>Acinetobacter calcoaceticus/baumannii complex</taxon>
    </lineage>
</organism>
<reference evidence="3 4" key="1">
    <citation type="submission" date="2011-04" db="EMBL/GenBank/DDBJ databases">
        <authorList>
            <person name="Weinstock G."/>
            <person name="Sodergren E."/>
            <person name="Clifton S."/>
            <person name="Fulton L."/>
            <person name="Fulton B."/>
            <person name="Courtney L."/>
            <person name="Fronick C."/>
            <person name="Harrison M."/>
            <person name="Strong C."/>
            <person name="Farmer C."/>
            <person name="Delahaunty K."/>
            <person name="Markovic C."/>
            <person name="Hall O."/>
            <person name="Minx P."/>
            <person name="Tomlinson C."/>
            <person name="Mitreva M."/>
            <person name="Hou S."/>
            <person name="Chen J."/>
            <person name="Wollam A."/>
            <person name="Pepin K.H."/>
            <person name="Johnson M."/>
            <person name="Bhonagiri V."/>
            <person name="Zhang X."/>
            <person name="Suruliraj S."/>
            <person name="Warren W."/>
            <person name="Chinwalla A."/>
            <person name="Mardis E.R."/>
            <person name="Wilson R.K."/>
        </authorList>
    </citation>
    <scope>NUCLEOTIDE SEQUENCE [LARGE SCALE GENOMIC DNA]</scope>
    <source>
        <strain evidence="3 4">6014059</strain>
    </source>
</reference>
<dbReference type="PANTHER" id="PTHR30344:SF1">
    <property type="entry name" value="6-PHOSPHOGLUCONOLACTONASE"/>
    <property type="match status" value="1"/>
</dbReference>
<evidence type="ECO:0008006" key="5">
    <source>
        <dbReference type="Google" id="ProtNLM"/>
    </source>
</evidence>
<evidence type="ECO:0000256" key="1">
    <source>
        <dbReference type="ARBA" id="ARBA00005564"/>
    </source>
</evidence>
<dbReference type="EMBL" id="ACYS02000145">
    <property type="protein sequence ID" value="EGJ67435.1"/>
    <property type="molecule type" value="Genomic_DNA"/>
</dbReference>
<evidence type="ECO:0000313" key="4">
    <source>
        <dbReference type="Proteomes" id="UP000003204"/>
    </source>
</evidence>
<dbReference type="GO" id="GO:0006006">
    <property type="term" value="P:glucose metabolic process"/>
    <property type="evidence" value="ECO:0007669"/>
    <property type="project" value="UniProtKB-KW"/>
</dbReference>
<dbReference type="Pfam" id="PF10282">
    <property type="entry name" value="Lactonase"/>
    <property type="match status" value="1"/>
</dbReference>
<evidence type="ECO:0000256" key="2">
    <source>
        <dbReference type="ARBA" id="ARBA00022526"/>
    </source>
</evidence>
<protein>
    <recommendedName>
        <fullName evidence="5">Lactonase, 7-bladed beta-propeller family protein</fullName>
    </recommendedName>
</protein>
<dbReference type="InterPro" id="IPR050282">
    <property type="entry name" value="Cycloisomerase_2"/>
</dbReference>